<evidence type="ECO:0000256" key="10">
    <source>
        <dbReference type="PROSITE-ProRule" id="PRU01213"/>
    </source>
</evidence>
<dbReference type="EMBL" id="CAADFC020000008">
    <property type="protein sequence ID" value="VIO68621.1"/>
    <property type="molecule type" value="Genomic_DNA"/>
</dbReference>
<dbReference type="InterPro" id="IPR011868">
    <property type="entry name" value="ModC_ABC_ATP-bd"/>
</dbReference>
<dbReference type="PROSITE" id="PS50893">
    <property type="entry name" value="ABC_TRANSPORTER_2"/>
    <property type="match status" value="1"/>
</dbReference>
<evidence type="ECO:0000256" key="5">
    <source>
        <dbReference type="ARBA" id="ARBA00022741"/>
    </source>
</evidence>
<accession>A0A508T366</accession>
<dbReference type="Gene3D" id="3.40.50.300">
    <property type="entry name" value="P-loop containing nucleotide triphosphate hydrolases"/>
    <property type="match status" value="1"/>
</dbReference>
<dbReference type="OrthoDB" id="9802264at2"/>
<reference evidence="13" key="1">
    <citation type="submission" date="2019-02" db="EMBL/GenBank/DDBJ databases">
        <authorList>
            <person name="Pothier F.J."/>
        </authorList>
    </citation>
    <scope>NUCLEOTIDE SEQUENCE</scope>
    <source>
        <strain evidence="13">CI-1B</strain>
    </source>
</reference>
<proteinExistence type="predicted"/>
<keyword evidence="8" id="KW-0472">Membrane</keyword>
<gene>
    <name evidence="13" type="primary">cysA_5</name>
    <name evidence="13" type="ORF">CI1B_22440</name>
</gene>
<dbReference type="GO" id="GO:0005524">
    <property type="term" value="F:ATP binding"/>
    <property type="evidence" value="ECO:0007669"/>
    <property type="project" value="UniProtKB-KW"/>
</dbReference>
<dbReference type="Pfam" id="PF03459">
    <property type="entry name" value="TOBE"/>
    <property type="match status" value="1"/>
</dbReference>
<evidence type="ECO:0000256" key="7">
    <source>
        <dbReference type="ARBA" id="ARBA00022967"/>
    </source>
</evidence>
<dbReference type="GO" id="GO:0016020">
    <property type="term" value="C:membrane"/>
    <property type="evidence" value="ECO:0007669"/>
    <property type="project" value="InterPro"/>
</dbReference>
<evidence type="ECO:0000256" key="6">
    <source>
        <dbReference type="ARBA" id="ARBA00022840"/>
    </source>
</evidence>
<keyword evidence="1" id="KW-0813">Transport</keyword>
<comment type="function">
    <text evidence="9">Involved in beta-(1--&gt;2)glucan export. Transmembrane domains (TMD) form a pore in the inner membrane and the ATP-binding domain (NBD) is responsible for energy generation.</text>
</comment>
<dbReference type="Pfam" id="PF00005">
    <property type="entry name" value="ABC_tran"/>
    <property type="match status" value="1"/>
</dbReference>
<sequence>MQHRRGQVREPRPGYIEVAFNGAPAGIPLDAQFSAPAKGVTAVFGPPGCGKTTLARCIAGIQHLPSGFCGVDGEIWQNETTFRPPHLRPVAYVFQRPILFSHLSVKRTLLYNASKSRATLIDFDGVVKLLDLAPLLDCSPSHLSGVQRQRLALGSALLAQPRLLLLDDPLIVLDRPAKHEILPFLERMREELTLPMIYICHDMADIERFADHLVMMKDGMVTAAGPLQVVQSDPALAARGEAAVCVDTVVGGYDGRYGLIIARLRGARLLIPGPPLRPGAQLRLRIAATDVSIVRETPRASSFLNVFPARIKASLPFDESEVTLVLALETGRSGVPLLARITRRSFDVLGLSNGMDVFAEVARALPVSPPERLLITPATPLGDALQRSADTRNEQKSDHGHDRQF</sequence>
<dbReference type="InterPro" id="IPR027417">
    <property type="entry name" value="P-loop_NTPase"/>
</dbReference>
<feature type="domain" description="Mop" evidence="12">
    <location>
        <begin position="300"/>
        <end position="370"/>
    </location>
</feature>
<dbReference type="InterPro" id="IPR003593">
    <property type="entry name" value="AAA+_ATPase"/>
</dbReference>
<dbReference type="GO" id="GO:0015098">
    <property type="term" value="F:molybdate ion transmembrane transporter activity"/>
    <property type="evidence" value="ECO:0007669"/>
    <property type="project" value="InterPro"/>
</dbReference>
<feature type="domain" description="ABC transporter" evidence="11">
    <location>
        <begin position="13"/>
        <end position="243"/>
    </location>
</feature>
<keyword evidence="3 10" id="KW-0500">Molybdenum</keyword>
<comment type="caution">
    <text evidence="13">The sequence shown here is derived from an EMBL/GenBank/DDBJ whole genome shotgun (WGS) entry which is preliminary data.</text>
</comment>
<dbReference type="GO" id="GO:0140359">
    <property type="term" value="F:ABC-type transporter activity"/>
    <property type="evidence" value="ECO:0007669"/>
    <property type="project" value="InterPro"/>
</dbReference>
<keyword evidence="5" id="KW-0547">Nucleotide-binding</keyword>
<dbReference type="PANTHER" id="PTHR43514:SF10">
    <property type="entry name" value="MOLYBDENUM IMPORT ATP-BINDING PROTEIN MODC 2"/>
    <property type="match status" value="1"/>
</dbReference>
<keyword evidence="6 13" id="KW-0067">ATP-binding</keyword>
<evidence type="ECO:0000256" key="8">
    <source>
        <dbReference type="ARBA" id="ARBA00023136"/>
    </source>
</evidence>
<evidence type="ECO:0000313" key="14">
    <source>
        <dbReference type="Proteomes" id="UP000328092"/>
    </source>
</evidence>
<dbReference type="PROSITE" id="PS51866">
    <property type="entry name" value="MOP"/>
    <property type="match status" value="1"/>
</dbReference>
<organism evidence="13 14">
    <name type="scientific">Bradyrhizobium ivorense</name>
    <dbReference type="NCBI Taxonomy" id="2511166"/>
    <lineage>
        <taxon>Bacteria</taxon>
        <taxon>Pseudomonadati</taxon>
        <taxon>Pseudomonadota</taxon>
        <taxon>Alphaproteobacteria</taxon>
        <taxon>Hyphomicrobiales</taxon>
        <taxon>Nitrobacteraceae</taxon>
        <taxon>Bradyrhizobium</taxon>
    </lineage>
</organism>
<dbReference type="SUPFAM" id="SSF52540">
    <property type="entry name" value="P-loop containing nucleoside triphosphate hydrolases"/>
    <property type="match status" value="1"/>
</dbReference>
<dbReference type="Gene3D" id="2.40.50.100">
    <property type="match status" value="1"/>
</dbReference>
<evidence type="ECO:0000259" key="12">
    <source>
        <dbReference type="PROSITE" id="PS51866"/>
    </source>
</evidence>
<keyword evidence="14" id="KW-1185">Reference proteome</keyword>
<evidence type="ECO:0000256" key="4">
    <source>
        <dbReference type="ARBA" id="ARBA00022519"/>
    </source>
</evidence>
<evidence type="ECO:0000259" key="11">
    <source>
        <dbReference type="PROSITE" id="PS50893"/>
    </source>
</evidence>
<dbReference type="SMART" id="SM00382">
    <property type="entry name" value="AAA"/>
    <property type="match status" value="1"/>
</dbReference>
<protein>
    <submittedName>
        <fullName evidence="13">Sulfate/thiosulfate import ATP-binding protein CysA</fullName>
    </submittedName>
</protein>
<keyword evidence="4" id="KW-0997">Cell inner membrane</keyword>
<evidence type="ECO:0000256" key="1">
    <source>
        <dbReference type="ARBA" id="ARBA00022448"/>
    </source>
</evidence>
<name>A0A508T366_9BRAD</name>
<keyword evidence="2" id="KW-1003">Cell membrane</keyword>
<dbReference type="InterPro" id="IPR050334">
    <property type="entry name" value="Molybdenum_import_ModC"/>
</dbReference>
<dbReference type="InterPro" id="IPR005116">
    <property type="entry name" value="Transp-assoc_OB_typ1"/>
</dbReference>
<evidence type="ECO:0000313" key="13">
    <source>
        <dbReference type="EMBL" id="VIO68621.1"/>
    </source>
</evidence>
<dbReference type="NCBIfam" id="TIGR02142">
    <property type="entry name" value="modC_ABC"/>
    <property type="match status" value="1"/>
</dbReference>
<dbReference type="Proteomes" id="UP000328092">
    <property type="component" value="Unassembled WGS sequence"/>
</dbReference>
<evidence type="ECO:0000256" key="2">
    <source>
        <dbReference type="ARBA" id="ARBA00022475"/>
    </source>
</evidence>
<keyword evidence="7" id="KW-1278">Translocase</keyword>
<dbReference type="AlphaFoldDB" id="A0A508T366"/>
<evidence type="ECO:0000256" key="3">
    <source>
        <dbReference type="ARBA" id="ARBA00022505"/>
    </source>
</evidence>
<dbReference type="InterPro" id="IPR008995">
    <property type="entry name" value="Mo/tungstate-bd_C_term_dom"/>
</dbReference>
<evidence type="ECO:0000256" key="9">
    <source>
        <dbReference type="ARBA" id="ARBA00024722"/>
    </source>
</evidence>
<dbReference type="PANTHER" id="PTHR43514">
    <property type="entry name" value="ABC TRANSPORTER I FAMILY MEMBER 10"/>
    <property type="match status" value="1"/>
</dbReference>
<dbReference type="InterPro" id="IPR003439">
    <property type="entry name" value="ABC_transporter-like_ATP-bd"/>
</dbReference>
<dbReference type="GO" id="GO:0016887">
    <property type="term" value="F:ATP hydrolysis activity"/>
    <property type="evidence" value="ECO:0007669"/>
    <property type="project" value="InterPro"/>
</dbReference>
<dbReference type="SUPFAM" id="SSF50331">
    <property type="entry name" value="MOP-like"/>
    <property type="match status" value="1"/>
</dbReference>
<dbReference type="InterPro" id="IPR004606">
    <property type="entry name" value="Mop_domain"/>
</dbReference>